<dbReference type="AlphaFoldDB" id="A0AAD9AG58"/>
<comment type="caution">
    <text evidence="1">The sequence shown here is derived from an EMBL/GenBank/DDBJ whole genome shotgun (WGS) entry which is preliminary data.</text>
</comment>
<protein>
    <submittedName>
        <fullName evidence="1">Uncharacterized protein</fullName>
    </submittedName>
</protein>
<proteinExistence type="predicted"/>
<evidence type="ECO:0000313" key="2">
    <source>
        <dbReference type="Proteomes" id="UP001243330"/>
    </source>
</evidence>
<dbReference type="Proteomes" id="UP001243330">
    <property type="component" value="Unassembled WGS sequence"/>
</dbReference>
<sequence length="153" mass="17118">MKSVCAIQIRDGILLLELYCRFRFESTQPRSFYYQIRQPTMHPSTFLTIASLAAGAMAARSMGYCMNSDRSGGDIGLTKFCCDPQFDFRLNEAGVCNIPTDSCYSIAECCQTDFYTFNTCPDTFPCENSAVDKVCRRGSGYVDPGQPKQARDE</sequence>
<name>A0AAD9AG58_9PEZI</name>
<keyword evidence="2" id="KW-1185">Reference proteome</keyword>
<organism evidence="1 2">
    <name type="scientific">Colletotrichum chrysophilum</name>
    <dbReference type="NCBI Taxonomy" id="1836956"/>
    <lineage>
        <taxon>Eukaryota</taxon>
        <taxon>Fungi</taxon>
        <taxon>Dikarya</taxon>
        <taxon>Ascomycota</taxon>
        <taxon>Pezizomycotina</taxon>
        <taxon>Sordariomycetes</taxon>
        <taxon>Hypocreomycetidae</taxon>
        <taxon>Glomerellales</taxon>
        <taxon>Glomerellaceae</taxon>
        <taxon>Colletotrichum</taxon>
        <taxon>Colletotrichum gloeosporioides species complex</taxon>
    </lineage>
</organism>
<accession>A0AAD9AG58</accession>
<dbReference type="EMBL" id="JAQOWY010000240">
    <property type="protein sequence ID" value="KAK1846325.1"/>
    <property type="molecule type" value="Genomic_DNA"/>
</dbReference>
<gene>
    <name evidence="1" type="ORF">CCHR01_11053</name>
</gene>
<evidence type="ECO:0000313" key="1">
    <source>
        <dbReference type="EMBL" id="KAK1846325.1"/>
    </source>
</evidence>
<reference evidence="1" key="1">
    <citation type="submission" date="2023-01" db="EMBL/GenBank/DDBJ databases">
        <title>Colletotrichum chrysophilum M932 genome sequence.</title>
        <authorList>
            <person name="Baroncelli R."/>
        </authorList>
    </citation>
    <scope>NUCLEOTIDE SEQUENCE</scope>
    <source>
        <strain evidence="1">M932</strain>
    </source>
</reference>